<organism evidence="1 2">
    <name type="scientific">Dallia pectoralis</name>
    <name type="common">Alaska blackfish</name>
    <dbReference type="NCBI Taxonomy" id="75939"/>
    <lineage>
        <taxon>Eukaryota</taxon>
        <taxon>Metazoa</taxon>
        <taxon>Chordata</taxon>
        <taxon>Craniata</taxon>
        <taxon>Vertebrata</taxon>
        <taxon>Euteleostomi</taxon>
        <taxon>Actinopterygii</taxon>
        <taxon>Neopterygii</taxon>
        <taxon>Teleostei</taxon>
        <taxon>Protacanthopterygii</taxon>
        <taxon>Esociformes</taxon>
        <taxon>Umbridae</taxon>
        <taxon>Dallia</taxon>
    </lineage>
</organism>
<reference evidence="1" key="1">
    <citation type="submission" date="2021-05" db="EMBL/GenBank/DDBJ databases">
        <authorList>
            <person name="Pan Q."/>
            <person name="Jouanno E."/>
            <person name="Zahm M."/>
            <person name="Klopp C."/>
            <person name="Cabau C."/>
            <person name="Louis A."/>
            <person name="Berthelot C."/>
            <person name="Parey E."/>
            <person name="Roest Crollius H."/>
            <person name="Montfort J."/>
            <person name="Robinson-Rechavi M."/>
            <person name="Bouchez O."/>
            <person name="Lampietro C."/>
            <person name="Lopez Roques C."/>
            <person name="Donnadieu C."/>
            <person name="Postlethwait J."/>
            <person name="Bobe J."/>
            <person name="Dillon D."/>
            <person name="Chandos A."/>
            <person name="von Hippel F."/>
            <person name="Guiguen Y."/>
        </authorList>
    </citation>
    <scope>NUCLEOTIDE SEQUENCE</scope>
    <source>
        <strain evidence="1">YG-Jan2019</strain>
    </source>
</reference>
<protein>
    <submittedName>
        <fullName evidence="1">Uncharacterized protein</fullName>
    </submittedName>
</protein>
<evidence type="ECO:0000313" key="1">
    <source>
        <dbReference type="EMBL" id="KAJ8004858.1"/>
    </source>
</evidence>
<proteinExistence type="predicted"/>
<sequence length="198" mass="22128">MRKHPARYAHALLRGARGRPSLSAYIRATRAPSGEVSLGIYFQRLAVRNELSCHLYEATGDPYVKQQILYDIVTMNAGICVCILLAALSGSIMGRPSHLQDKGKASVSPQHTRHTRSVPHTSQIITFSKPAEEEADPRTSLSELLARLISRKGSYQKNVSLKNRASGPSPSHRIKDRDYLGWMDFGRRSAEEYEEYSS</sequence>
<name>A0ACC2GMA2_DALPE</name>
<comment type="caution">
    <text evidence="1">The sequence shown here is derived from an EMBL/GenBank/DDBJ whole genome shotgun (WGS) entry which is preliminary data.</text>
</comment>
<accession>A0ACC2GMA2</accession>
<keyword evidence="2" id="KW-1185">Reference proteome</keyword>
<dbReference type="EMBL" id="CM055738">
    <property type="protein sequence ID" value="KAJ8004858.1"/>
    <property type="molecule type" value="Genomic_DNA"/>
</dbReference>
<dbReference type="Proteomes" id="UP001157502">
    <property type="component" value="Chromosome 11"/>
</dbReference>
<gene>
    <name evidence="1" type="ORF">DPEC_G00140670</name>
</gene>
<evidence type="ECO:0000313" key="2">
    <source>
        <dbReference type="Proteomes" id="UP001157502"/>
    </source>
</evidence>